<dbReference type="GO" id="GO:0042799">
    <property type="term" value="F:histone H4K20 methyltransferase activity"/>
    <property type="evidence" value="ECO:0007669"/>
    <property type="project" value="TreeGrafter"/>
</dbReference>
<dbReference type="Proteomes" id="UP001075354">
    <property type="component" value="Unassembled WGS sequence"/>
</dbReference>
<reference evidence="2" key="1">
    <citation type="submission" date="2022-12" db="EMBL/GenBank/DDBJ databases">
        <title>Chromosome-level genome assembly of the bean flower thrips Megalurothrips usitatus.</title>
        <authorList>
            <person name="Ma L."/>
            <person name="Liu Q."/>
            <person name="Li H."/>
            <person name="Cai W."/>
        </authorList>
    </citation>
    <scope>NUCLEOTIDE SEQUENCE</scope>
    <source>
        <strain evidence="2">Cailab_2022a</strain>
    </source>
</reference>
<dbReference type="Pfam" id="PF00856">
    <property type="entry name" value="SET"/>
    <property type="match status" value="1"/>
</dbReference>
<dbReference type="GO" id="GO:0005700">
    <property type="term" value="C:polytene chromosome"/>
    <property type="evidence" value="ECO:0007669"/>
    <property type="project" value="TreeGrafter"/>
</dbReference>
<dbReference type="GO" id="GO:0006357">
    <property type="term" value="P:regulation of transcription by RNA polymerase II"/>
    <property type="evidence" value="ECO:0007669"/>
    <property type="project" value="TreeGrafter"/>
</dbReference>
<dbReference type="AlphaFoldDB" id="A0AAV7X2Y8"/>
<organism evidence="2 3">
    <name type="scientific">Megalurothrips usitatus</name>
    <name type="common">bean blossom thrips</name>
    <dbReference type="NCBI Taxonomy" id="439358"/>
    <lineage>
        <taxon>Eukaryota</taxon>
        <taxon>Metazoa</taxon>
        <taxon>Ecdysozoa</taxon>
        <taxon>Arthropoda</taxon>
        <taxon>Hexapoda</taxon>
        <taxon>Insecta</taxon>
        <taxon>Pterygota</taxon>
        <taxon>Neoptera</taxon>
        <taxon>Paraneoptera</taxon>
        <taxon>Thysanoptera</taxon>
        <taxon>Terebrantia</taxon>
        <taxon>Thripoidea</taxon>
        <taxon>Thripidae</taxon>
        <taxon>Megalurothrips</taxon>
    </lineage>
</organism>
<dbReference type="PANTHER" id="PTHR46167">
    <property type="entry name" value="N-LYSINE METHYLTRANSFERASE KMT5A"/>
    <property type="match status" value="1"/>
</dbReference>
<dbReference type="PANTHER" id="PTHR46167:SF1">
    <property type="entry name" value="N-LYSINE METHYLTRANSFERASE KMT5A"/>
    <property type="match status" value="1"/>
</dbReference>
<dbReference type="SUPFAM" id="SSF82199">
    <property type="entry name" value="SET domain"/>
    <property type="match status" value="1"/>
</dbReference>
<evidence type="ECO:0000313" key="2">
    <source>
        <dbReference type="EMBL" id="KAJ1518836.1"/>
    </source>
</evidence>
<dbReference type="Gene3D" id="2.170.270.10">
    <property type="entry name" value="SET domain"/>
    <property type="match status" value="1"/>
</dbReference>
<sequence length="141" mass="15920">MKEIAKGSFVLGYKGELIPEKEALKREKSQTGPHSYMYYIRFRNRKLCIDATVESGHLGRLVNHGRSPNLTSKVIEVDKKPRLCFFAAVNISLDEELTINYGDYRPLAIKTFPWLTSDSASEPEGQRPIKGITKICNGMSI</sequence>
<dbReference type="GO" id="GO:0005634">
    <property type="term" value="C:nucleus"/>
    <property type="evidence" value="ECO:0007669"/>
    <property type="project" value="TreeGrafter"/>
</dbReference>
<dbReference type="GO" id="GO:0043516">
    <property type="term" value="P:regulation of DNA damage response, signal transduction by p53 class mediator"/>
    <property type="evidence" value="ECO:0007669"/>
    <property type="project" value="TreeGrafter"/>
</dbReference>
<accession>A0AAV7X2Y8</accession>
<feature type="domain" description="SET" evidence="1">
    <location>
        <begin position="1"/>
        <end position="102"/>
    </location>
</feature>
<protein>
    <recommendedName>
        <fullName evidence="1">SET domain-containing protein</fullName>
    </recommendedName>
</protein>
<dbReference type="PROSITE" id="PS50280">
    <property type="entry name" value="SET"/>
    <property type="match status" value="1"/>
</dbReference>
<dbReference type="EMBL" id="JAPTSV010000871">
    <property type="protein sequence ID" value="KAJ1518836.1"/>
    <property type="molecule type" value="Genomic_DNA"/>
</dbReference>
<keyword evidence="3" id="KW-1185">Reference proteome</keyword>
<comment type="caution">
    <text evidence="2">The sequence shown here is derived from an EMBL/GenBank/DDBJ whole genome shotgun (WGS) entry which is preliminary data.</text>
</comment>
<dbReference type="InterPro" id="IPR001214">
    <property type="entry name" value="SET_dom"/>
</dbReference>
<gene>
    <name evidence="2" type="ORF">ONE63_011540</name>
</gene>
<evidence type="ECO:0000259" key="1">
    <source>
        <dbReference type="PROSITE" id="PS50280"/>
    </source>
</evidence>
<dbReference type="InterPro" id="IPR051760">
    <property type="entry name" value="KMT5A"/>
</dbReference>
<name>A0AAV7X2Y8_9NEOP</name>
<evidence type="ECO:0000313" key="3">
    <source>
        <dbReference type="Proteomes" id="UP001075354"/>
    </source>
</evidence>
<dbReference type="SMART" id="SM00317">
    <property type="entry name" value="SET"/>
    <property type="match status" value="1"/>
</dbReference>
<dbReference type="InterPro" id="IPR046341">
    <property type="entry name" value="SET_dom_sf"/>
</dbReference>
<proteinExistence type="predicted"/>